<evidence type="ECO:0000256" key="1">
    <source>
        <dbReference type="SAM" id="MobiDB-lite"/>
    </source>
</evidence>
<reference evidence="2" key="1">
    <citation type="submission" date="2021-02" db="EMBL/GenBank/DDBJ databases">
        <authorList>
            <person name="Nowell W R."/>
        </authorList>
    </citation>
    <scope>NUCLEOTIDE SEQUENCE</scope>
</reference>
<evidence type="ECO:0000313" key="3">
    <source>
        <dbReference type="EMBL" id="CAF4417218.1"/>
    </source>
</evidence>
<dbReference type="AlphaFoldDB" id="A0A815XDN0"/>
<dbReference type="Proteomes" id="UP000681722">
    <property type="component" value="Unassembled WGS sequence"/>
</dbReference>
<dbReference type="Gene3D" id="3.40.50.300">
    <property type="entry name" value="P-loop containing nucleotide triphosphate hydrolases"/>
    <property type="match status" value="1"/>
</dbReference>
<dbReference type="OrthoDB" id="6500128at2759"/>
<dbReference type="GO" id="GO:0005743">
    <property type="term" value="C:mitochondrial inner membrane"/>
    <property type="evidence" value="ECO:0007669"/>
    <property type="project" value="TreeGrafter"/>
</dbReference>
<evidence type="ECO:0000313" key="4">
    <source>
        <dbReference type="Proteomes" id="UP000663829"/>
    </source>
</evidence>
<feature type="region of interest" description="Disordered" evidence="1">
    <location>
        <begin position="98"/>
        <end position="122"/>
    </location>
</feature>
<protein>
    <recommendedName>
        <fullName evidence="5">p-glycoprotein</fullName>
    </recommendedName>
</protein>
<dbReference type="GO" id="GO:0090374">
    <property type="term" value="P:oligopeptide export from mitochondrion"/>
    <property type="evidence" value="ECO:0007669"/>
    <property type="project" value="TreeGrafter"/>
</dbReference>
<comment type="caution">
    <text evidence="2">The sequence shown here is derived from an EMBL/GenBank/DDBJ whole genome shotgun (WGS) entry which is preliminary data.</text>
</comment>
<dbReference type="SUPFAM" id="SSF52540">
    <property type="entry name" value="P-loop containing nucleoside triphosphate hydrolases"/>
    <property type="match status" value="1"/>
</dbReference>
<name>A0A815XDN0_9BILA</name>
<evidence type="ECO:0000313" key="2">
    <source>
        <dbReference type="EMBL" id="CAF1556110.1"/>
    </source>
</evidence>
<keyword evidence="4" id="KW-1185">Reference proteome</keyword>
<dbReference type="InterPro" id="IPR039421">
    <property type="entry name" value="Type_1_exporter"/>
</dbReference>
<feature type="region of interest" description="Disordered" evidence="1">
    <location>
        <begin position="136"/>
        <end position="156"/>
    </location>
</feature>
<gene>
    <name evidence="2" type="ORF">GPM918_LOCUS39487</name>
    <name evidence="3" type="ORF">SRO942_LOCUS40362</name>
</gene>
<dbReference type="PANTHER" id="PTHR43394">
    <property type="entry name" value="ATP-DEPENDENT PERMEASE MDL1, MITOCHONDRIAL"/>
    <property type="match status" value="1"/>
</dbReference>
<dbReference type="EMBL" id="CAJNOQ010027751">
    <property type="protein sequence ID" value="CAF1556110.1"/>
    <property type="molecule type" value="Genomic_DNA"/>
</dbReference>
<dbReference type="EMBL" id="CAJOBC010093461">
    <property type="protein sequence ID" value="CAF4417218.1"/>
    <property type="molecule type" value="Genomic_DNA"/>
</dbReference>
<evidence type="ECO:0008006" key="5">
    <source>
        <dbReference type="Google" id="ProtNLM"/>
    </source>
</evidence>
<dbReference type="PANTHER" id="PTHR43394:SF1">
    <property type="entry name" value="ATP-BINDING CASSETTE SUB-FAMILY B MEMBER 10, MITOCHONDRIAL"/>
    <property type="match status" value="1"/>
</dbReference>
<sequence>MFNSSNTIKLNPCVICDCPRTSALDNESEKIVQDALEKASKGRTTIVIAHRLSTIRNADKIIVIQDGSTIEKGDHDTLMNKRGNYYALVQAQNLKLAEEESDREDDNIYPDKTNVHRNRGSTVASLTPSMSAALYGEKTDSNDGEMSSCPKPSGMLSCRFGGYHYNKRDEMRADETSVGRNESNPVE</sequence>
<organism evidence="2 4">
    <name type="scientific">Didymodactylos carnosus</name>
    <dbReference type="NCBI Taxonomy" id="1234261"/>
    <lineage>
        <taxon>Eukaryota</taxon>
        <taxon>Metazoa</taxon>
        <taxon>Spiralia</taxon>
        <taxon>Gnathifera</taxon>
        <taxon>Rotifera</taxon>
        <taxon>Eurotatoria</taxon>
        <taxon>Bdelloidea</taxon>
        <taxon>Philodinida</taxon>
        <taxon>Philodinidae</taxon>
        <taxon>Didymodactylos</taxon>
    </lineage>
</organism>
<dbReference type="InterPro" id="IPR027417">
    <property type="entry name" value="P-loop_NTPase"/>
</dbReference>
<accession>A0A815XDN0</accession>
<feature type="compositionally biased region" description="Acidic residues" evidence="1">
    <location>
        <begin position="99"/>
        <end position="108"/>
    </location>
</feature>
<dbReference type="GO" id="GO:0015421">
    <property type="term" value="F:ABC-type oligopeptide transporter activity"/>
    <property type="evidence" value="ECO:0007669"/>
    <property type="project" value="TreeGrafter"/>
</dbReference>
<proteinExistence type="predicted"/>
<dbReference type="Proteomes" id="UP000663829">
    <property type="component" value="Unassembled WGS sequence"/>
</dbReference>